<organism evidence="2 3">
    <name type="scientific">Parasedimentitalea psychrophila</name>
    <dbReference type="NCBI Taxonomy" id="2997337"/>
    <lineage>
        <taxon>Bacteria</taxon>
        <taxon>Pseudomonadati</taxon>
        <taxon>Pseudomonadota</taxon>
        <taxon>Alphaproteobacteria</taxon>
        <taxon>Rhodobacterales</taxon>
        <taxon>Paracoccaceae</taxon>
        <taxon>Parasedimentitalea</taxon>
    </lineage>
</organism>
<gene>
    <name evidence="2" type="ORF">QPJ95_01830</name>
</gene>
<dbReference type="SUPFAM" id="SSF52833">
    <property type="entry name" value="Thioredoxin-like"/>
    <property type="match status" value="1"/>
</dbReference>
<feature type="chain" id="PRO_5040819188" description="Cytochrome-c oxidase" evidence="1">
    <location>
        <begin position="19"/>
        <end position="205"/>
    </location>
</feature>
<keyword evidence="1" id="KW-0732">Signal</keyword>
<feature type="signal peptide" evidence="1">
    <location>
        <begin position="1"/>
        <end position="18"/>
    </location>
</feature>
<evidence type="ECO:0000313" key="3">
    <source>
        <dbReference type="Proteomes" id="UP001238334"/>
    </source>
</evidence>
<dbReference type="AlphaFoldDB" id="A0A9Y2KYZ8"/>
<dbReference type="KEGG" id="ppso:QPJ95_01830"/>
<keyword evidence="3" id="KW-1185">Reference proteome</keyword>
<protein>
    <recommendedName>
        <fullName evidence="4">Cytochrome-c oxidase</fullName>
    </recommendedName>
</protein>
<dbReference type="EMBL" id="CP127247">
    <property type="protein sequence ID" value="WIY25715.1"/>
    <property type="molecule type" value="Genomic_DNA"/>
</dbReference>
<sequence>MRHMIVLLMLMIAPAAYANHPGEQLGSVTAAKEAAFEPTGLSQIPPLDLQIEGSRPFALTDLAGRVIVLSVLPPDCGLPCSNQQAILTSVQQSLNVSPMRDMVSFVTLQQPDARPNALWDGLNWFAAVPNGNKSVAASATPLAEISTRDPKIPMVHIFDKDGRHSGIFHGAEFSEINMVLYINGLTNAHPHPDIGFWGRVWQAFQ</sequence>
<reference evidence="2 3" key="1">
    <citation type="submission" date="2023-06" db="EMBL/GenBank/DDBJ databases">
        <title>Parasedimentitalea psychrophila sp. nov., a psychrophilic bacterium isolated from deep-sea sediment.</title>
        <authorList>
            <person name="Li A."/>
        </authorList>
    </citation>
    <scope>NUCLEOTIDE SEQUENCE [LARGE SCALE GENOMIC DNA]</scope>
    <source>
        <strain evidence="2 3">QS115</strain>
    </source>
</reference>
<dbReference type="Proteomes" id="UP001238334">
    <property type="component" value="Chromosome"/>
</dbReference>
<evidence type="ECO:0000256" key="1">
    <source>
        <dbReference type="SAM" id="SignalP"/>
    </source>
</evidence>
<dbReference type="InterPro" id="IPR036249">
    <property type="entry name" value="Thioredoxin-like_sf"/>
</dbReference>
<evidence type="ECO:0008006" key="4">
    <source>
        <dbReference type="Google" id="ProtNLM"/>
    </source>
</evidence>
<name>A0A9Y2KYZ8_9RHOB</name>
<accession>A0A9Y2KYZ8</accession>
<proteinExistence type="predicted"/>
<dbReference type="Gene3D" id="3.40.30.10">
    <property type="entry name" value="Glutaredoxin"/>
    <property type="match status" value="1"/>
</dbReference>
<dbReference type="RefSeq" id="WP_270920240.1">
    <property type="nucleotide sequence ID" value="NZ_CP127247.1"/>
</dbReference>
<evidence type="ECO:0000313" key="2">
    <source>
        <dbReference type="EMBL" id="WIY25715.1"/>
    </source>
</evidence>